<feature type="region of interest" description="Disordered" evidence="8">
    <location>
        <begin position="490"/>
        <end position="528"/>
    </location>
</feature>
<keyword evidence="6 9" id="KW-1133">Transmembrane helix</keyword>
<keyword evidence="3" id="KW-0813">Transport</keyword>
<accession>A0A229UJE5</accession>
<dbReference type="PANTHER" id="PTHR42718:SF9">
    <property type="entry name" value="MAJOR FACILITATOR SUPERFAMILY MULTIDRUG TRANSPORTER MFSC"/>
    <property type="match status" value="1"/>
</dbReference>
<evidence type="ECO:0000313" key="11">
    <source>
        <dbReference type="EMBL" id="OXM83502.1"/>
    </source>
</evidence>
<feature type="transmembrane region" description="Helical" evidence="9">
    <location>
        <begin position="250"/>
        <end position="273"/>
    </location>
</feature>
<protein>
    <submittedName>
        <fullName evidence="11">MFS transporter</fullName>
    </submittedName>
</protein>
<dbReference type="EMBL" id="NMQW01000046">
    <property type="protein sequence ID" value="OXM83502.1"/>
    <property type="molecule type" value="Genomic_DNA"/>
</dbReference>
<comment type="subcellular location">
    <subcellularLocation>
        <location evidence="1">Cell membrane</location>
        <topology evidence="1">Multi-pass membrane protein</topology>
    </subcellularLocation>
</comment>
<evidence type="ECO:0000256" key="4">
    <source>
        <dbReference type="ARBA" id="ARBA00022475"/>
    </source>
</evidence>
<dbReference type="SUPFAM" id="SSF103473">
    <property type="entry name" value="MFS general substrate transporter"/>
    <property type="match status" value="1"/>
</dbReference>
<evidence type="ECO:0000259" key="10">
    <source>
        <dbReference type="PROSITE" id="PS50850"/>
    </source>
</evidence>
<comment type="similarity">
    <text evidence="2">Belongs to the major facilitator superfamily. EmrB family.</text>
</comment>
<reference evidence="11 12" key="1">
    <citation type="submission" date="2017-07" db="EMBL/GenBank/DDBJ databases">
        <title>Genome sequencing and assembly of Paenibacillus rigui.</title>
        <authorList>
            <person name="Mayilraj S."/>
        </authorList>
    </citation>
    <scope>NUCLEOTIDE SEQUENCE [LARGE SCALE GENOMIC DNA]</scope>
    <source>
        <strain evidence="11 12">JCM 16352</strain>
    </source>
</reference>
<evidence type="ECO:0000256" key="3">
    <source>
        <dbReference type="ARBA" id="ARBA00022448"/>
    </source>
</evidence>
<dbReference type="OrthoDB" id="9816041at2"/>
<dbReference type="Proteomes" id="UP000215509">
    <property type="component" value="Unassembled WGS sequence"/>
</dbReference>
<proteinExistence type="inferred from homology"/>
<dbReference type="GO" id="GO:0022857">
    <property type="term" value="F:transmembrane transporter activity"/>
    <property type="evidence" value="ECO:0007669"/>
    <property type="project" value="InterPro"/>
</dbReference>
<dbReference type="InterPro" id="IPR004638">
    <property type="entry name" value="EmrB-like"/>
</dbReference>
<keyword evidence="5 9" id="KW-0812">Transmembrane</keyword>
<feature type="transmembrane region" description="Helical" evidence="9">
    <location>
        <begin position="206"/>
        <end position="229"/>
    </location>
</feature>
<feature type="transmembrane region" description="Helical" evidence="9">
    <location>
        <begin position="181"/>
        <end position="200"/>
    </location>
</feature>
<feature type="transmembrane region" description="Helical" evidence="9">
    <location>
        <begin position="86"/>
        <end position="110"/>
    </location>
</feature>
<feature type="transmembrane region" description="Helical" evidence="9">
    <location>
        <begin position="61"/>
        <end position="80"/>
    </location>
</feature>
<feature type="transmembrane region" description="Helical" evidence="9">
    <location>
        <begin position="309"/>
        <end position="327"/>
    </location>
</feature>
<dbReference type="NCBIfam" id="TIGR00711">
    <property type="entry name" value="efflux_EmrB"/>
    <property type="match status" value="1"/>
</dbReference>
<evidence type="ECO:0000313" key="12">
    <source>
        <dbReference type="Proteomes" id="UP000215509"/>
    </source>
</evidence>
<dbReference type="InterPro" id="IPR011701">
    <property type="entry name" value="MFS"/>
</dbReference>
<feature type="transmembrane region" description="Helical" evidence="9">
    <location>
        <begin position="339"/>
        <end position="360"/>
    </location>
</feature>
<dbReference type="InterPro" id="IPR020846">
    <property type="entry name" value="MFS_dom"/>
</dbReference>
<dbReference type="Pfam" id="PF07690">
    <property type="entry name" value="MFS_1"/>
    <property type="match status" value="1"/>
</dbReference>
<dbReference type="Gene3D" id="1.20.1250.20">
    <property type="entry name" value="MFS general substrate transporter like domains"/>
    <property type="match status" value="1"/>
</dbReference>
<dbReference type="CDD" id="cd17503">
    <property type="entry name" value="MFS_LmrB_MDR_like"/>
    <property type="match status" value="1"/>
</dbReference>
<keyword evidence="7 9" id="KW-0472">Membrane</keyword>
<evidence type="ECO:0000256" key="7">
    <source>
        <dbReference type="ARBA" id="ARBA00023136"/>
    </source>
</evidence>
<evidence type="ECO:0000256" key="6">
    <source>
        <dbReference type="ARBA" id="ARBA00022989"/>
    </source>
</evidence>
<evidence type="ECO:0000256" key="1">
    <source>
        <dbReference type="ARBA" id="ARBA00004651"/>
    </source>
</evidence>
<evidence type="ECO:0000256" key="2">
    <source>
        <dbReference type="ARBA" id="ARBA00008537"/>
    </source>
</evidence>
<dbReference type="PROSITE" id="PS50850">
    <property type="entry name" value="MFS"/>
    <property type="match status" value="1"/>
</dbReference>
<dbReference type="InterPro" id="IPR036259">
    <property type="entry name" value="MFS_trans_sf"/>
</dbReference>
<comment type="caution">
    <text evidence="11">The sequence shown here is derived from an EMBL/GenBank/DDBJ whole genome shotgun (WGS) entry which is preliminary data.</text>
</comment>
<feature type="domain" description="Major facilitator superfamily (MFS) profile" evidence="10">
    <location>
        <begin position="1"/>
        <end position="488"/>
    </location>
</feature>
<dbReference type="PANTHER" id="PTHR42718">
    <property type="entry name" value="MAJOR FACILITATOR SUPERFAMILY MULTIDRUG TRANSPORTER MFSC"/>
    <property type="match status" value="1"/>
</dbReference>
<evidence type="ECO:0000256" key="9">
    <source>
        <dbReference type="SAM" id="Phobius"/>
    </source>
</evidence>
<gene>
    <name evidence="11" type="ORF">CF651_25395</name>
</gene>
<dbReference type="Gene3D" id="1.20.1720.10">
    <property type="entry name" value="Multidrug resistance protein D"/>
    <property type="match status" value="1"/>
</dbReference>
<organism evidence="11 12">
    <name type="scientific">Paenibacillus rigui</name>
    <dbReference type="NCBI Taxonomy" id="554312"/>
    <lineage>
        <taxon>Bacteria</taxon>
        <taxon>Bacillati</taxon>
        <taxon>Bacillota</taxon>
        <taxon>Bacilli</taxon>
        <taxon>Bacillales</taxon>
        <taxon>Paenibacillaceae</taxon>
        <taxon>Paenibacillus</taxon>
    </lineage>
</organism>
<dbReference type="GO" id="GO:0005886">
    <property type="term" value="C:plasma membrane"/>
    <property type="evidence" value="ECO:0007669"/>
    <property type="project" value="UniProtKB-SubCell"/>
</dbReference>
<evidence type="ECO:0000256" key="5">
    <source>
        <dbReference type="ARBA" id="ARBA00022692"/>
    </source>
</evidence>
<feature type="transmembrane region" description="Helical" evidence="9">
    <location>
        <begin position="147"/>
        <end position="169"/>
    </location>
</feature>
<feature type="transmembrane region" description="Helical" evidence="9">
    <location>
        <begin position="462"/>
        <end position="483"/>
    </location>
</feature>
<evidence type="ECO:0000256" key="8">
    <source>
        <dbReference type="SAM" id="MobiDB-lite"/>
    </source>
</evidence>
<sequence length="528" mass="55711">MATFVSVLSSSLANVALPKLATVFGVPTTTIQWVSTGFMLASAVVIPMSGFLVGRFGSKRLLLLSVIGFTIGSLLCGFAWNDSSLIAFRIFQGLAGGFIMPVGMAVMYTIVPREQIGSAMGVWGVAAMVAPALGPTLGGYIVEYFSWRLLFFVNVPIGVLAAILCFALLKESPTNKNLKFDIPGAILSIVFFGSLLLALSKGQTEGWGSLFIVTLFYIAGTSFALLLWVELTKKGPLLDLSLFKNVRFSSSTLISGLLMMAMMGGTYLMPIYLQNAQGMTALDSGILLLPQSVAMALMMPLSGKLAQKFGLVPLALIGLSVLGVTTYELHRLAGDTSHLWINVLLTIRGTAIGMCMMPITSSGLASIPKQHINDASPLSNVFRQVMSTMGIAILTSIMSSRQTFHYTRIAENVPSTSEPATQLISQLTGLLAQGGVDTATATGSATSTIAGLMAKEALVRGIADTFFVSSIPAFICIPLMFLLMEKKKPKEQPVEQAKPAPGTGTASVESQGGPAAGPGMKGPEPVKV</sequence>
<keyword evidence="4" id="KW-1003">Cell membrane</keyword>
<feature type="transmembrane region" description="Helical" evidence="9">
    <location>
        <begin position="34"/>
        <end position="54"/>
    </location>
</feature>
<feature type="transmembrane region" description="Helical" evidence="9">
    <location>
        <begin position="122"/>
        <end position="141"/>
    </location>
</feature>
<keyword evidence="12" id="KW-1185">Reference proteome</keyword>
<dbReference type="AlphaFoldDB" id="A0A229UJE5"/>
<name>A0A229UJE5_9BACL</name>